<keyword evidence="3" id="KW-1185">Reference proteome</keyword>
<reference evidence="2 3" key="1">
    <citation type="submission" date="2016-10" db="EMBL/GenBank/DDBJ databases">
        <authorList>
            <person name="Varghese N."/>
            <person name="Submissions S."/>
        </authorList>
    </citation>
    <scope>NUCLEOTIDE SEQUENCE [LARGE SCALE GENOMIC DNA]</scope>
    <source>
        <strain evidence="2 3">Mar_2010_102</strain>
    </source>
</reference>
<accession>A0A1H1KWM1</accession>
<feature type="transmembrane region" description="Helical" evidence="1">
    <location>
        <begin position="16"/>
        <end position="34"/>
    </location>
</feature>
<organism evidence="2 3">
    <name type="scientific">Christiangramia echinicola</name>
    <dbReference type="NCBI Taxonomy" id="279359"/>
    <lineage>
        <taxon>Bacteria</taxon>
        <taxon>Pseudomonadati</taxon>
        <taxon>Bacteroidota</taxon>
        <taxon>Flavobacteriia</taxon>
        <taxon>Flavobacteriales</taxon>
        <taxon>Flavobacteriaceae</taxon>
        <taxon>Christiangramia</taxon>
    </lineage>
</organism>
<sequence length="74" mass="8453">MNSGIYCEEEKNLSTIHVSVVLLVTTLVIGLNYKKLLPKLTNFDKLLVGLSTLIVLIELYFTLFSYDLIYLNIK</sequence>
<gene>
    <name evidence="2" type="ORF">SAMN04488552_0252</name>
</gene>
<dbReference type="AlphaFoldDB" id="A0A1H1KWM1"/>
<dbReference type="EMBL" id="LT629745">
    <property type="protein sequence ID" value="SDR66175.1"/>
    <property type="molecule type" value="Genomic_DNA"/>
</dbReference>
<evidence type="ECO:0000256" key="1">
    <source>
        <dbReference type="SAM" id="Phobius"/>
    </source>
</evidence>
<evidence type="ECO:0000313" key="2">
    <source>
        <dbReference type="EMBL" id="SDR66175.1"/>
    </source>
</evidence>
<name>A0A1H1KWM1_9FLAO</name>
<proteinExistence type="predicted"/>
<feature type="transmembrane region" description="Helical" evidence="1">
    <location>
        <begin position="46"/>
        <end position="66"/>
    </location>
</feature>
<evidence type="ECO:0000313" key="3">
    <source>
        <dbReference type="Proteomes" id="UP000198858"/>
    </source>
</evidence>
<keyword evidence="1" id="KW-0812">Transmembrane</keyword>
<protein>
    <submittedName>
        <fullName evidence="2">Uncharacterized protein</fullName>
    </submittedName>
</protein>
<keyword evidence="1" id="KW-0472">Membrane</keyword>
<dbReference type="Proteomes" id="UP000198858">
    <property type="component" value="Chromosome I"/>
</dbReference>
<keyword evidence="1" id="KW-1133">Transmembrane helix</keyword>